<proteinExistence type="predicted"/>
<evidence type="ECO:0000313" key="2">
    <source>
        <dbReference type="Proteomes" id="UP000474175"/>
    </source>
</evidence>
<organism evidence="1 2">
    <name type="scientific">Spirosoma terrae</name>
    <dbReference type="NCBI Taxonomy" id="1968276"/>
    <lineage>
        <taxon>Bacteria</taxon>
        <taxon>Pseudomonadati</taxon>
        <taxon>Bacteroidota</taxon>
        <taxon>Cytophagia</taxon>
        <taxon>Cytophagales</taxon>
        <taxon>Cytophagaceae</taxon>
        <taxon>Spirosoma</taxon>
    </lineage>
</organism>
<evidence type="ECO:0000313" key="1">
    <source>
        <dbReference type="EMBL" id="NDU95251.1"/>
    </source>
</evidence>
<protein>
    <submittedName>
        <fullName evidence="1">Uncharacterized protein</fullName>
    </submittedName>
</protein>
<dbReference type="RefSeq" id="WP_163946808.1">
    <property type="nucleotide sequence ID" value="NZ_JAAFZH010000003.1"/>
</dbReference>
<reference evidence="1 2" key="1">
    <citation type="submission" date="2020-02" db="EMBL/GenBank/DDBJ databases">
        <title>Draft genome sequence of two Spirosoma agri KCTC 52727 and Spirosoma terrae KCTC 52035.</title>
        <authorList>
            <person name="Rojas J."/>
            <person name="Ambika Manirajan B."/>
            <person name="Suarez C."/>
            <person name="Ratering S."/>
            <person name="Schnell S."/>
        </authorList>
    </citation>
    <scope>NUCLEOTIDE SEQUENCE [LARGE SCALE GENOMIC DNA]</scope>
    <source>
        <strain evidence="1 2">KCTC 52035</strain>
    </source>
</reference>
<dbReference type="AlphaFoldDB" id="A0A6L9L7Y4"/>
<keyword evidence="2" id="KW-1185">Reference proteome</keyword>
<comment type="caution">
    <text evidence="1">The sequence shown here is derived from an EMBL/GenBank/DDBJ whole genome shotgun (WGS) entry which is preliminary data.</text>
</comment>
<dbReference type="EMBL" id="JAAFZH010000003">
    <property type="protein sequence ID" value="NDU95251.1"/>
    <property type="molecule type" value="Genomic_DNA"/>
</dbReference>
<dbReference type="Proteomes" id="UP000474175">
    <property type="component" value="Unassembled WGS sequence"/>
</dbReference>
<name>A0A6L9L7Y4_9BACT</name>
<accession>A0A6L9L7Y4</accession>
<sequence length="134" mass="15730">MKPLTVYQATYLFAPAFGAHVRQAGSDAHPLLTEQIRLEPPLDKQLYPDVHLAATGRTSFRSCLFWAPWYRSTLTDIYFTDELQGDESYVLVWQPQQQQADHITTFRLWLFPVQEDFPRPAQFWRKVQHLLQPP</sequence>
<gene>
    <name evidence="1" type="ORF">GK108_10245</name>
</gene>